<proteinExistence type="predicted"/>
<dbReference type="AlphaFoldDB" id="A0A392SRL1"/>
<feature type="non-terminal residue" evidence="2">
    <location>
        <position position="34"/>
    </location>
</feature>
<organism evidence="2 3">
    <name type="scientific">Trifolium medium</name>
    <dbReference type="NCBI Taxonomy" id="97028"/>
    <lineage>
        <taxon>Eukaryota</taxon>
        <taxon>Viridiplantae</taxon>
        <taxon>Streptophyta</taxon>
        <taxon>Embryophyta</taxon>
        <taxon>Tracheophyta</taxon>
        <taxon>Spermatophyta</taxon>
        <taxon>Magnoliopsida</taxon>
        <taxon>eudicotyledons</taxon>
        <taxon>Gunneridae</taxon>
        <taxon>Pentapetalae</taxon>
        <taxon>rosids</taxon>
        <taxon>fabids</taxon>
        <taxon>Fabales</taxon>
        <taxon>Fabaceae</taxon>
        <taxon>Papilionoideae</taxon>
        <taxon>50 kb inversion clade</taxon>
        <taxon>NPAAA clade</taxon>
        <taxon>Hologalegina</taxon>
        <taxon>IRL clade</taxon>
        <taxon>Trifolieae</taxon>
        <taxon>Trifolium</taxon>
    </lineage>
</organism>
<accession>A0A392SRL1</accession>
<name>A0A392SRL1_9FABA</name>
<evidence type="ECO:0000313" key="3">
    <source>
        <dbReference type="Proteomes" id="UP000265520"/>
    </source>
</evidence>
<sequence>MTGEESVRGKGGSVRADGEGSPKKIGNRILSFAG</sequence>
<feature type="region of interest" description="Disordered" evidence="1">
    <location>
        <begin position="1"/>
        <end position="34"/>
    </location>
</feature>
<dbReference type="EMBL" id="LXQA010417373">
    <property type="protein sequence ID" value="MCI50496.1"/>
    <property type="molecule type" value="Genomic_DNA"/>
</dbReference>
<evidence type="ECO:0000256" key="1">
    <source>
        <dbReference type="SAM" id="MobiDB-lite"/>
    </source>
</evidence>
<comment type="caution">
    <text evidence="2">The sequence shown here is derived from an EMBL/GenBank/DDBJ whole genome shotgun (WGS) entry which is preliminary data.</text>
</comment>
<keyword evidence="3" id="KW-1185">Reference proteome</keyword>
<protein>
    <submittedName>
        <fullName evidence="2">Uncharacterized protein</fullName>
    </submittedName>
</protein>
<evidence type="ECO:0000313" key="2">
    <source>
        <dbReference type="EMBL" id="MCI50496.1"/>
    </source>
</evidence>
<dbReference type="Proteomes" id="UP000265520">
    <property type="component" value="Unassembled WGS sequence"/>
</dbReference>
<reference evidence="2 3" key="1">
    <citation type="journal article" date="2018" name="Front. Plant Sci.">
        <title>Red Clover (Trifolium pratense) and Zigzag Clover (T. medium) - A Picture of Genomic Similarities and Differences.</title>
        <authorList>
            <person name="Dluhosova J."/>
            <person name="Istvanek J."/>
            <person name="Nedelnik J."/>
            <person name="Repkova J."/>
        </authorList>
    </citation>
    <scope>NUCLEOTIDE SEQUENCE [LARGE SCALE GENOMIC DNA]</scope>
    <source>
        <strain evidence="3">cv. 10/8</strain>
        <tissue evidence="2">Leaf</tissue>
    </source>
</reference>